<gene>
    <name evidence="1" type="ORF">WESB_0316</name>
</gene>
<dbReference type="RefSeq" id="WP_014932288.1">
    <property type="nucleotide sequence ID" value="NC_018604.1"/>
</dbReference>
<dbReference type="EMBL" id="HE793032">
    <property type="protein sequence ID" value="CCG55787.1"/>
    <property type="molecule type" value="Genomic_DNA"/>
</dbReference>
<evidence type="ECO:0000313" key="1">
    <source>
        <dbReference type="EMBL" id="CCG55787.1"/>
    </source>
</evidence>
<dbReference type="KEGG" id="bpw:WESB_0316"/>
<dbReference type="Proteomes" id="UP000003759">
    <property type="component" value="Chromosome"/>
</dbReference>
<name>K0JGB0_BRAPL</name>
<protein>
    <submittedName>
        <fullName evidence="1">Uncharacterized protein</fullName>
    </submittedName>
</protein>
<dbReference type="AlphaFoldDB" id="K0JGB0"/>
<proteinExistence type="predicted"/>
<dbReference type="OrthoDB" id="9988558at2"/>
<dbReference type="HOGENOM" id="CLU_2178798_0_0_12"/>
<dbReference type="PATRIC" id="fig|1161918.5.peg.2010"/>
<organism evidence="1 2">
    <name type="scientific">Brachyspira pilosicoli WesB</name>
    <dbReference type="NCBI Taxonomy" id="1161918"/>
    <lineage>
        <taxon>Bacteria</taxon>
        <taxon>Pseudomonadati</taxon>
        <taxon>Spirochaetota</taxon>
        <taxon>Spirochaetia</taxon>
        <taxon>Brachyspirales</taxon>
        <taxon>Brachyspiraceae</taxon>
        <taxon>Brachyspira</taxon>
    </lineage>
</organism>
<evidence type="ECO:0000313" key="2">
    <source>
        <dbReference type="Proteomes" id="UP000003759"/>
    </source>
</evidence>
<reference evidence="1 2" key="1">
    <citation type="journal article" date="2012" name="BMC Genomics">
        <title>Comparative genomics of Brachyspira pilosicoli strains: genome rearrangements, reductions and correlation of genetic compliment with phenotypic diversity.</title>
        <authorList>
            <person name="Mappley L.J."/>
            <person name="Black M.L."/>
            <person name="Abuoun M."/>
            <person name="Darby A.C."/>
            <person name="Woodward M.J."/>
            <person name="Parkhill J."/>
            <person name="Turner A.K."/>
            <person name="Bellgard M.I."/>
            <person name="La T."/>
            <person name="Phillips N.D."/>
            <person name="La Ragione R.M."/>
            <person name="Hampson D.J."/>
        </authorList>
    </citation>
    <scope>NUCLEOTIDE SEQUENCE [LARGE SCALE GENOMIC DNA]</scope>
    <source>
        <strain evidence="1">WesB</strain>
    </source>
</reference>
<sequence>MLYKDKNGSYTSDYLLDGEINKDMQEKLNKHNAKVFDNCNTEDDIDNFVDRLFERDPFEEESTLEDAEYEGFDPDSLDRSNTFSDDVVTVDLEELREATKHIFEKFLNF</sequence>
<accession>K0JGB0</accession>